<gene>
    <name evidence="2" type="ORF">GCM10007140_30250</name>
</gene>
<dbReference type="Pfam" id="PF13175">
    <property type="entry name" value="AAA_15"/>
    <property type="match status" value="1"/>
</dbReference>
<reference evidence="2" key="1">
    <citation type="journal article" date="2014" name="Int. J. Syst. Evol. Microbiol.">
        <title>Complete genome sequence of Corynebacterium casei LMG S-19264T (=DSM 44701T), isolated from a smear-ripened cheese.</title>
        <authorList>
            <consortium name="US DOE Joint Genome Institute (JGI-PGF)"/>
            <person name="Walter F."/>
            <person name="Albersmeier A."/>
            <person name="Kalinowski J."/>
            <person name="Ruckert C."/>
        </authorList>
    </citation>
    <scope>NUCLEOTIDE SEQUENCE</scope>
    <source>
        <strain evidence="2">CGMCC 1.12698</strain>
    </source>
</reference>
<dbReference type="Proteomes" id="UP000605259">
    <property type="component" value="Unassembled WGS sequence"/>
</dbReference>
<dbReference type="PANTHER" id="PTHR43581:SF4">
    <property type="entry name" value="ATP_GTP PHOSPHATASE"/>
    <property type="match status" value="1"/>
</dbReference>
<accession>A0A917ERR8</accession>
<sequence length="640" mass="73998">MKVEWVRIKDFRSIEDTGKLYIDPMLTVLAGQNESGKSNILRALEVFSNGGFTEEDYPEKKSREKCHPMVEVSFKLDSKDFAPIPFQNEDRKEPYTWIMYKRLDSDVQFEYGTFQQYFFTKNDLGKIEYHYKEMIEIMNNTDGVDKELFTLLSRGNEFVKNFIEIDNPISWCREYEEQIENLYDSRVSHVNLNNKAGVGMEKLLDRVFSHFKKMNSLIENRYADFRSNMKIPEFKILSSFEQPLLDSTYLLDKNVELWSHYIKEILAADVEKSIEDMTNREIKRGLDRISQDITTLFQRAYSQNDIRLEFNVGVNNALDIYIYDGESDVDFIPSQRSKGFQWFLSFFFTMNAVQKKGDIILLDEIGAYLHPKAQNDVLKALELISKSNQIIFTTHSPYLINPDTLGRIRLVARDNENMTIIENKVHHAEKIPQKTKAQQDVYTPIMTAIGLDLSNSFGSFGSCNTIVEGISDYYYLEALKPHINVVDGTMRFIPSIGASKIDQLASLLMGWGINFKVLLDNDKAGNDERRELERDLKLTKKEIVIVSDKTGDAIEDLFSKADFFKYVLERPRTKDDEGKKNSSLLKKGKVLPAKDFSNKMQSDEEVKLSQETIDNFTMLFNKLYGVTDGQEQVEVLAAVE</sequence>
<reference evidence="2" key="2">
    <citation type="submission" date="2020-09" db="EMBL/GenBank/DDBJ databases">
        <authorList>
            <person name="Sun Q."/>
            <person name="Zhou Y."/>
        </authorList>
    </citation>
    <scope>NUCLEOTIDE SEQUENCE</scope>
    <source>
        <strain evidence="2">CGMCC 1.12698</strain>
    </source>
</reference>
<dbReference type="SUPFAM" id="SSF52540">
    <property type="entry name" value="P-loop containing nucleoside triphosphate hydrolases"/>
    <property type="match status" value="1"/>
</dbReference>
<keyword evidence="3" id="KW-1185">Reference proteome</keyword>
<name>A0A917ERR8_9BACI</name>
<dbReference type="InterPro" id="IPR041685">
    <property type="entry name" value="AAA_GajA/Old/RecF-like"/>
</dbReference>
<protein>
    <recommendedName>
        <fullName evidence="1">Endonuclease GajA/Old nuclease/RecF-like AAA domain-containing protein</fullName>
    </recommendedName>
</protein>
<dbReference type="AlphaFoldDB" id="A0A917ERR8"/>
<feature type="domain" description="Endonuclease GajA/Old nuclease/RecF-like AAA" evidence="1">
    <location>
        <begin position="1"/>
        <end position="400"/>
    </location>
</feature>
<comment type="caution">
    <text evidence="2">The sequence shown here is derived from an EMBL/GenBank/DDBJ whole genome shotgun (WGS) entry which is preliminary data.</text>
</comment>
<evidence type="ECO:0000313" key="2">
    <source>
        <dbReference type="EMBL" id="GGE78594.1"/>
    </source>
</evidence>
<proteinExistence type="predicted"/>
<dbReference type="Gene3D" id="3.40.50.300">
    <property type="entry name" value="P-loop containing nucleotide triphosphate hydrolases"/>
    <property type="match status" value="2"/>
</dbReference>
<organism evidence="2 3">
    <name type="scientific">Priestia taiwanensis</name>
    <dbReference type="NCBI Taxonomy" id="1347902"/>
    <lineage>
        <taxon>Bacteria</taxon>
        <taxon>Bacillati</taxon>
        <taxon>Bacillota</taxon>
        <taxon>Bacilli</taxon>
        <taxon>Bacillales</taxon>
        <taxon>Bacillaceae</taxon>
        <taxon>Priestia</taxon>
    </lineage>
</organism>
<dbReference type="CDD" id="cd00267">
    <property type="entry name" value="ABC_ATPase"/>
    <property type="match status" value="1"/>
</dbReference>
<evidence type="ECO:0000259" key="1">
    <source>
        <dbReference type="Pfam" id="PF13175"/>
    </source>
</evidence>
<dbReference type="InterPro" id="IPR051396">
    <property type="entry name" value="Bact_Antivir_Def_Nuclease"/>
</dbReference>
<dbReference type="EMBL" id="BMFK01000003">
    <property type="protein sequence ID" value="GGE78594.1"/>
    <property type="molecule type" value="Genomic_DNA"/>
</dbReference>
<dbReference type="PANTHER" id="PTHR43581">
    <property type="entry name" value="ATP/GTP PHOSPHATASE"/>
    <property type="match status" value="1"/>
</dbReference>
<dbReference type="InterPro" id="IPR027417">
    <property type="entry name" value="P-loop_NTPase"/>
</dbReference>
<evidence type="ECO:0000313" key="3">
    <source>
        <dbReference type="Proteomes" id="UP000605259"/>
    </source>
</evidence>
<dbReference type="RefSeq" id="WP_188389340.1">
    <property type="nucleotide sequence ID" value="NZ_BMFK01000003.1"/>
</dbReference>